<organism evidence="10 11">
    <name type="scientific">Rotaria magnacalcarata</name>
    <dbReference type="NCBI Taxonomy" id="392030"/>
    <lineage>
        <taxon>Eukaryota</taxon>
        <taxon>Metazoa</taxon>
        <taxon>Spiralia</taxon>
        <taxon>Gnathifera</taxon>
        <taxon>Rotifera</taxon>
        <taxon>Eurotatoria</taxon>
        <taxon>Bdelloidea</taxon>
        <taxon>Philodinida</taxon>
        <taxon>Philodinidae</taxon>
        <taxon>Rotaria</taxon>
    </lineage>
</organism>
<dbReference type="Gene3D" id="1.10.238.10">
    <property type="entry name" value="EF-hand"/>
    <property type="match status" value="1"/>
</dbReference>
<dbReference type="InterPro" id="IPR011992">
    <property type="entry name" value="EF-hand-dom_pair"/>
</dbReference>
<feature type="compositionally biased region" description="Low complexity" evidence="7">
    <location>
        <begin position="518"/>
        <end position="527"/>
    </location>
</feature>
<feature type="domain" description="EF-hand" evidence="9">
    <location>
        <begin position="663"/>
        <end position="698"/>
    </location>
</feature>
<feature type="compositionally biased region" description="Polar residues" evidence="7">
    <location>
        <begin position="469"/>
        <end position="504"/>
    </location>
</feature>
<dbReference type="Proteomes" id="UP000663866">
    <property type="component" value="Unassembled WGS sequence"/>
</dbReference>
<gene>
    <name evidence="10" type="ORF">OVN521_LOCUS3250</name>
</gene>
<feature type="compositionally biased region" description="Polar residues" evidence="7">
    <location>
        <begin position="43"/>
        <end position="59"/>
    </location>
</feature>
<dbReference type="GO" id="GO:0005737">
    <property type="term" value="C:cytoplasm"/>
    <property type="evidence" value="ECO:0007669"/>
    <property type="project" value="UniProtKB-SubCell"/>
</dbReference>
<dbReference type="AlphaFoldDB" id="A0A819AV21"/>
<evidence type="ECO:0000256" key="2">
    <source>
        <dbReference type="ARBA" id="ARBA00022490"/>
    </source>
</evidence>
<feature type="region of interest" description="Disordered" evidence="7">
    <location>
        <begin position="516"/>
        <end position="549"/>
    </location>
</feature>
<dbReference type="SMART" id="SM00360">
    <property type="entry name" value="RRM"/>
    <property type="match status" value="2"/>
</dbReference>
<evidence type="ECO:0000256" key="6">
    <source>
        <dbReference type="PROSITE-ProRule" id="PRU00176"/>
    </source>
</evidence>
<dbReference type="PROSITE" id="PS50222">
    <property type="entry name" value="EF_HAND_2"/>
    <property type="match status" value="1"/>
</dbReference>
<dbReference type="EMBL" id="CAJOBG010000275">
    <property type="protein sequence ID" value="CAF3790025.1"/>
    <property type="molecule type" value="Genomic_DNA"/>
</dbReference>
<feature type="region of interest" description="Disordered" evidence="7">
    <location>
        <begin position="386"/>
        <end position="504"/>
    </location>
</feature>
<keyword evidence="11" id="KW-1185">Reference proteome</keyword>
<comment type="subcellular location">
    <subcellularLocation>
        <location evidence="1">Cytoplasm</location>
    </subcellularLocation>
</comment>
<feature type="compositionally biased region" description="Polar residues" evidence="7">
    <location>
        <begin position="411"/>
        <end position="423"/>
    </location>
</feature>
<dbReference type="Pfam" id="PF00036">
    <property type="entry name" value="EF-hand_1"/>
    <property type="match status" value="1"/>
</dbReference>
<feature type="domain" description="RRM" evidence="8">
    <location>
        <begin position="158"/>
        <end position="234"/>
    </location>
</feature>
<feature type="compositionally biased region" description="Low complexity" evidence="7">
    <location>
        <begin position="352"/>
        <end position="374"/>
    </location>
</feature>
<dbReference type="SMART" id="SM00054">
    <property type="entry name" value="EFh"/>
    <property type="match status" value="1"/>
</dbReference>
<dbReference type="GO" id="GO:0006417">
    <property type="term" value="P:regulation of translation"/>
    <property type="evidence" value="ECO:0007669"/>
    <property type="project" value="TreeGrafter"/>
</dbReference>
<comment type="caution">
    <text evidence="10">The sequence shown here is derived from an EMBL/GenBank/DDBJ whole genome shotgun (WGS) entry which is preliminary data.</text>
</comment>
<evidence type="ECO:0000256" key="3">
    <source>
        <dbReference type="ARBA" id="ARBA00022737"/>
    </source>
</evidence>
<keyword evidence="3" id="KW-0677">Repeat</keyword>
<evidence type="ECO:0000256" key="7">
    <source>
        <dbReference type="SAM" id="MobiDB-lite"/>
    </source>
</evidence>
<keyword evidence="4" id="KW-0106">Calcium</keyword>
<evidence type="ECO:0000256" key="5">
    <source>
        <dbReference type="ARBA" id="ARBA00022884"/>
    </source>
</evidence>
<evidence type="ECO:0000313" key="10">
    <source>
        <dbReference type="EMBL" id="CAF3790025.1"/>
    </source>
</evidence>
<feature type="region of interest" description="Disordered" evidence="7">
    <location>
        <begin position="314"/>
        <end position="374"/>
    </location>
</feature>
<dbReference type="GO" id="GO:0005509">
    <property type="term" value="F:calcium ion binding"/>
    <property type="evidence" value="ECO:0007669"/>
    <property type="project" value="InterPro"/>
</dbReference>
<dbReference type="Gene3D" id="3.30.70.330">
    <property type="match status" value="2"/>
</dbReference>
<name>A0A819AV21_9BILA</name>
<evidence type="ECO:0000259" key="8">
    <source>
        <dbReference type="PROSITE" id="PS50102"/>
    </source>
</evidence>
<feature type="compositionally biased region" description="Low complexity" evidence="7">
    <location>
        <begin position="393"/>
        <end position="410"/>
    </location>
</feature>
<evidence type="ECO:0000313" key="11">
    <source>
        <dbReference type="Proteomes" id="UP000663866"/>
    </source>
</evidence>
<dbReference type="PANTHER" id="PTHR48032:SF18">
    <property type="entry name" value="RRM DOMAIN-CONTAINING PROTEIN"/>
    <property type="match status" value="1"/>
</dbReference>
<evidence type="ECO:0000256" key="4">
    <source>
        <dbReference type="ARBA" id="ARBA00022837"/>
    </source>
</evidence>
<feature type="compositionally biased region" description="Low complexity" evidence="7">
    <location>
        <begin position="445"/>
        <end position="456"/>
    </location>
</feature>
<feature type="domain" description="RRM" evidence="8">
    <location>
        <begin position="241"/>
        <end position="318"/>
    </location>
</feature>
<dbReference type="InterPro" id="IPR000504">
    <property type="entry name" value="RRM_dom"/>
</dbReference>
<feature type="region of interest" description="Disordered" evidence="7">
    <location>
        <begin position="101"/>
        <end position="154"/>
    </location>
</feature>
<dbReference type="InterPro" id="IPR018247">
    <property type="entry name" value="EF_Hand_1_Ca_BS"/>
</dbReference>
<dbReference type="InterPro" id="IPR002048">
    <property type="entry name" value="EF_hand_dom"/>
</dbReference>
<dbReference type="SUPFAM" id="SSF54928">
    <property type="entry name" value="RNA-binding domain, RBD"/>
    <property type="match status" value="2"/>
</dbReference>
<feature type="compositionally biased region" description="Low complexity" evidence="7">
    <location>
        <begin position="117"/>
        <end position="135"/>
    </location>
</feature>
<feature type="region of interest" description="Disordered" evidence="7">
    <location>
        <begin position="26"/>
        <end position="59"/>
    </location>
</feature>
<feature type="compositionally biased region" description="Polar residues" evidence="7">
    <location>
        <begin position="533"/>
        <end position="545"/>
    </location>
</feature>
<dbReference type="InterPro" id="IPR035979">
    <property type="entry name" value="RBD_domain_sf"/>
</dbReference>
<dbReference type="GO" id="GO:0003729">
    <property type="term" value="F:mRNA binding"/>
    <property type="evidence" value="ECO:0007669"/>
    <property type="project" value="TreeGrafter"/>
</dbReference>
<dbReference type="SUPFAM" id="SSF47473">
    <property type="entry name" value="EF-hand"/>
    <property type="match status" value="1"/>
</dbReference>
<dbReference type="InterPro" id="IPR012677">
    <property type="entry name" value="Nucleotide-bd_a/b_plait_sf"/>
</dbReference>
<dbReference type="PROSITE" id="PS50102">
    <property type="entry name" value="RRM"/>
    <property type="match status" value="2"/>
</dbReference>
<feature type="compositionally biased region" description="Polar residues" evidence="7">
    <location>
        <begin position="136"/>
        <end position="154"/>
    </location>
</feature>
<dbReference type="Pfam" id="PF00076">
    <property type="entry name" value="RRM_1"/>
    <property type="match status" value="2"/>
</dbReference>
<sequence length="820" mass="88722">MSSGNVLDQPAANNAGASLVTSNNLQNNNNLISNNNNTVNNNGSSFQPVRNNSDNMGHTFENSMQMFAMKQQPMASPITGTIYTGPPAKYLSNGGMNSNGYATGGPMRPMLPPQQHNRYGSYNGNNQNYNSGGPSMQQQRRQNNSGVDNATNDSVNTRKVFVGGLSPDTKMEHLCEYFAKFGNVESATVKFDKSGRSKGFGFVLFEDRDSTDKVYSQDLHVIQGKRVDTKSAHRRDQALARKVFVGGLDTEVSDVELREYFAKFGKIAQIEAPMDKIKQKRRPFCFILFENEQSAEEVLKQPRHTLAGKTIDCKRANPKTTENNQQNNNANNPMHAPLAHYNMPGLSQNPFQYQQQQRSQQPPSHQQLQYQQAALAAQQQHYPYYNSSSLGISSAQQHQQANQQGQNRSQTNRQQLQSNNQGLAQPWSPISPAQWPNTNYADPRSYSSYGPSSASGTNATWQVGPPPQGNSYGQGRTPSAGPSGNPANTAVGPPQTQAQFGGANSNAAQYSYAGWSFSQPQGSQGPPSAGPPNQYNYGADSTNGPPSAFAYQAPTGLPPAPYGGYPPPAPYGGYSPQYGGPPSPLLQNFGRNSPYQHQQQMGAGGYRDTDFAAISSISGLNASDIALLHREFMSLTRGGTTKMDRSIFRLLLRDVLMERSNDYVDRAIEHIFRAVDRNHDGHIDFAEFVGAFKDVLKGGNIDADGIYGDSSIPDMFTQEIAASGFGSGVLPRAITGGQQSQAGAAQFIPSNGLSMVSLASTGIQQIPLNYGGAVPLQISNAQAPLITLDQSQSSFVIATPGQYLITQPTALQCVPLPMSC</sequence>
<dbReference type="PANTHER" id="PTHR48032">
    <property type="entry name" value="RNA-BINDING PROTEIN MUSASHI HOMOLOG RBP6"/>
    <property type="match status" value="1"/>
</dbReference>
<accession>A0A819AV21</accession>
<keyword evidence="5 6" id="KW-0694">RNA-binding</keyword>
<protein>
    <submittedName>
        <fullName evidence="10">Uncharacterized protein</fullName>
    </submittedName>
</protein>
<keyword evidence="2" id="KW-0963">Cytoplasm</keyword>
<feature type="compositionally biased region" description="Low complexity" evidence="7">
    <location>
        <begin position="323"/>
        <end position="332"/>
    </location>
</feature>
<proteinExistence type="predicted"/>
<reference evidence="10" key="1">
    <citation type="submission" date="2021-02" db="EMBL/GenBank/DDBJ databases">
        <authorList>
            <person name="Nowell W R."/>
        </authorList>
    </citation>
    <scope>NUCLEOTIDE SEQUENCE</scope>
</reference>
<evidence type="ECO:0000259" key="9">
    <source>
        <dbReference type="PROSITE" id="PS50222"/>
    </source>
</evidence>
<dbReference type="PROSITE" id="PS00018">
    <property type="entry name" value="EF_HAND_1"/>
    <property type="match status" value="1"/>
</dbReference>
<evidence type="ECO:0000256" key="1">
    <source>
        <dbReference type="ARBA" id="ARBA00004496"/>
    </source>
</evidence>
<feature type="compositionally biased region" description="Low complexity" evidence="7">
    <location>
        <begin position="26"/>
        <end position="42"/>
    </location>
</feature>